<evidence type="ECO:0000313" key="3">
    <source>
        <dbReference type="EMBL" id="QDT21920.1"/>
    </source>
</evidence>
<reference evidence="3 4" key="1">
    <citation type="submission" date="2019-02" db="EMBL/GenBank/DDBJ databases">
        <title>Deep-cultivation of Planctomycetes and their phenomic and genomic characterization uncovers novel biology.</title>
        <authorList>
            <person name="Wiegand S."/>
            <person name="Jogler M."/>
            <person name="Boedeker C."/>
            <person name="Pinto D."/>
            <person name="Vollmers J."/>
            <person name="Rivas-Marin E."/>
            <person name="Kohn T."/>
            <person name="Peeters S.H."/>
            <person name="Heuer A."/>
            <person name="Rast P."/>
            <person name="Oberbeckmann S."/>
            <person name="Bunk B."/>
            <person name="Jeske O."/>
            <person name="Meyerdierks A."/>
            <person name="Storesund J.E."/>
            <person name="Kallscheuer N."/>
            <person name="Luecker S."/>
            <person name="Lage O.M."/>
            <person name="Pohl T."/>
            <person name="Merkel B.J."/>
            <person name="Hornburger P."/>
            <person name="Mueller R.-W."/>
            <person name="Bruemmer F."/>
            <person name="Labrenz M."/>
            <person name="Spormann A.M."/>
            <person name="Op den Camp H."/>
            <person name="Overmann J."/>
            <person name="Amann R."/>
            <person name="Jetten M.S.M."/>
            <person name="Mascher T."/>
            <person name="Medema M.H."/>
            <person name="Devos D.P."/>
            <person name="Kaster A.-K."/>
            <person name="Ovreas L."/>
            <person name="Rohde M."/>
            <person name="Galperin M.Y."/>
            <person name="Jogler C."/>
        </authorList>
    </citation>
    <scope>NUCLEOTIDE SEQUENCE [LARGE SCALE GENOMIC DNA]</scope>
    <source>
        <strain evidence="3 4">HG66A1</strain>
    </source>
</reference>
<dbReference type="EMBL" id="CP036266">
    <property type="protein sequence ID" value="QDT21920.1"/>
    <property type="molecule type" value="Genomic_DNA"/>
</dbReference>
<evidence type="ECO:0000313" key="4">
    <source>
        <dbReference type="Proteomes" id="UP000320421"/>
    </source>
</evidence>
<proteinExistence type="predicted"/>
<evidence type="ECO:0000256" key="2">
    <source>
        <dbReference type="SAM" id="SignalP"/>
    </source>
</evidence>
<gene>
    <name evidence="3" type="ORF">HG66A1_37250</name>
</gene>
<feature type="signal peptide" evidence="2">
    <location>
        <begin position="1"/>
        <end position="19"/>
    </location>
</feature>
<keyword evidence="4" id="KW-1185">Reference proteome</keyword>
<dbReference type="RefSeq" id="WP_145186983.1">
    <property type="nucleotide sequence ID" value="NZ_CP036266.1"/>
</dbReference>
<dbReference type="AlphaFoldDB" id="A0A517PRD7"/>
<sequence precursor="true">MNYCLVSVIFLMSSAICFAKELPTEAKNILAHHKASIARLKSIQAKVVSRVDTGDGTLKKMTETDWYRVGSEDRFSIKTYMSYGVQEKSWNARKEPLLEEYGYNPKEIRILSNWDQENHPKLPLKPGGKHAIHFARIEGSIQPRDPARRYQAVLSWLLLVPIVTQDLESLIENASEVDLKSTEEGPVFELKTDHGNVNIQLDREHGYLIKRCEWFAGDRAEKPVSIMEVTKFQHFKDKLVFPKAAVVKRGEKVVLDVDVIKLSLNEQLDSSLARVQFPEGARVNNPHRGEIYVWGKDKPRLTFTSNKIFHEWEKAAAGSHVPDNKEVPRRNGKAGSP</sequence>
<name>A0A517PRD7_9PLAN</name>
<protein>
    <submittedName>
        <fullName evidence="3">Uncharacterized protein</fullName>
    </submittedName>
</protein>
<accession>A0A517PRD7</accession>
<feature type="region of interest" description="Disordered" evidence="1">
    <location>
        <begin position="316"/>
        <end position="337"/>
    </location>
</feature>
<evidence type="ECO:0000256" key="1">
    <source>
        <dbReference type="SAM" id="MobiDB-lite"/>
    </source>
</evidence>
<keyword evidence="2" id="KW-0732">Signal</keyword>
<dbReference type="Proteomes" id="UP000320421">
    <property type="component" value="Chromosome"/>
</dbReference>
<feature type="chain" id="PRO_5021828504" evidence="2">
    <location>
        <begin position="20"/>
        <end position="337"/>
    </location>
</feature>
<organism evidence="3 4">
    <name type="scientific">Gimesia chilikensis</name>
    <dbReference type="NCBI Taxonomy" id="2605989"/>
    <lineage>
        <taxon>Bacteria</taxon>
        <taxon>Pseudomonadati</taxon>
        <taxon>Planctomycetota</taxon>
        <taxon>Planctomycetia</taxon>
        <taxon>Planctomycetales</taxon>
        <taxon>Planctomycetaceae</taxon>
        <taxon>Gimesia</taxon>
    </lineage>
</organism>